<evidence type="ECO:0000256" key="9">
    <source>
        <dbReference type="ARBA" id="ARBA00037387"/>
    </source>
</evidence>
<dbReference type="InterPro" id="IPR036095">
    <property type="entry name" value="PTS_EIIB-like_sf"/>
</dbReference>
<dbReference type="STRING" id="319970.RV00_GL001537"/>
<proteinExistence type="predicted"/>
<dbReference type="GO" id="GO:0008982">
    <property type="term" value="F:protein-N(PI)-phosphohistidine-sugar phosphotransferase activity"/>
    <property type="evidence" value="ECO:0007669"/>
    <property type="project" value="InterPro"/>
</dbReference>
<dbReference type="SUPFAM" id="SSF52794">
    <property type="entry name" value="PTS system IIB component-like"/>
    <property type="match status" value="1"/>
</dbReference>
<dbReference type="GO" id="GO:0016301">
    <property type="term" value="F:kinase activity"/>
    <property type="evidence" value="ECO:0007669"/>
    <property type="project" value="UniProtKB-KW"/>
</dbReference>
<feature type="domain" description="PTS EIIA type-2" evidence="13">
    <location>
        <begin position="558"/>
        <end position="699"/>
    </location>
</feature>
<evidence type="ECO:0000256" key="12">
    <source>
        <dbReference type="SAM" id="Coils"/>
    </source>
</evidence>
<dbReference type="InterPro" id="IPR011608">
    <property type="entry name" value="PRD"/>
</dbReference>
<evidence type="ECO:0000256" key="5">
    <source>
        <dbReference type="ARBA" id="ARBA00022679"/>
    </source>
</evidence>
<keyword evidence="12" id="KW-0175">Coiled coil</keyword>
<feature type="coiled-coil region" evidence="12">
    <location>
        <begin position="128"/>
        <end position="155"/>
    </location>
</feature>
<dbReference type="AlphaFoldDB" id="A0A1L8SMA0"/>
<evidence type="ECO:0000256" key="3">
    <source>
        <dbReference type="ARBA" id="ARBA00022490"/>
    </source>
</evidence>
<comment type="subcellular location">
    <subcellularLocation>
        <location evidence="1">Cytoplasm</location>
    </subcellularLocation>
</comment>
<keyword evidence="4" id="KW-0597">Phosphoprotein</keyword>
<keyword evidence="7" id="KW-0418">Kinase</keyword>
<dbReference type="PROSITE" id="PS51099">
    <property type="entry name" value="PTS_EIIB_TYPE_2"/>
    <property type="match status" value="1"/>
</dbReference>
<keyword evidence="8" id="KW-0010">Activator</keyword>
<dbReference type="GO" id="GO:0009401">
    <property type="term" value="P:phosphoenolpyruvate-dependent sugar phosphotransferase system"/>
    <property type="evidence" value="ECO:0007669"/>
    <property type="project" value="UniProtKB-KW"/>
</dbReference>
<evidence type="ECO:0000256" key="8">
    <source>
        <dbReference type="ARBA" id="ARBA00023159"/>
    </source>
</evidence>
<sequence>MGGKHPMASIDQRTFQLIEKMIEQPFNTAQHLMKQLSLSKSQVEYAVSKANVLLQEAGKTPIEIGLNNFILAESSRNYFLDFLSKEDVFSVYELSGEERKKYIFLMTLYYHEEYLSINHFLDALQVGKTTLIGDMKKLEEELQRLHIEISYSRKEGYRLQGDEAEIRYYLMRIIFEDFSKNNAHFLYDYFLYRESTVDKKRIFAVVENELNHYHINIVENRMNEFCYMLVFLLPRLNKTWTEFYQNYSFQTFFETKEYQFSTSLLAQFQIENKYAKLYVCGWMLGMAMGDAKQNSPDYSIIDELVDRIFERFELLSGIRFKDESAAKQQLYSHFRPVYYRLFFHLPIVNVLHKKIVQEFPDMYQIVQETMKPIEVLFGTEIPNEEVSFLTLHFASLIDEYDEYQVQQKIGVIVCPNGIGSSAIVYNELKSVFPEMILIGPIETNALETISQSYDIVFTTVPNIRLYALKKPVFVVNPIMSIDEKYRLVQAVQNEGKTQYEDYHVEDLLAIIKKHGTIMEVPALKKELNDYLQGRSSKSYNHACQIVNRNKQAEFNLLDILKPEFIQLQVTSRSWEEALYVAAAPLVDARVITRHYIEKIIQTTRNEGPYMVITEKVALPHARPEDGTLKVGLGITALKDEVVILGKTPVKYIFTLSAVDNKKHLAAIAELVSLLDRPEFFTLLDQAKDPQEVYAWVEQHIETD</sequence>
<dbReference type="Pfam" id="PF00874">
    <property type="entry name" value="PRD"/>
    <property type="match status" value="1"/>
</dbReference>
<evidence type="ECO:0000259" key="13">
    <source>
        <dbReference type="PROSITE" id="PS51094"/>
    </source>
</evidence>
<dbReference type="Gene3D" id="1.10.1790.10">
    <property type="entry name" value="PRD domain"/>
    <property type="match status" value="1"/>
</dbReference>
<keyword evidence="5" id="KW-0808">Transferase</keyword>
<feature type="domain" description="PRD" evidence="15">
    <location>
        <begin position="296"/>
        <end position="403"/>
    </location>
</feature>
<name>A0A1L8SMA0_9ENTE</name>
<dbReference type="PANTHER" id="PTHR36203">
    <property type="entry name" value="ASCORBATE-SPECIFIC PTS SYSTEM EIIA COMPONENT"/>
    <property type="match status" value="1"/>
</dbReference>
<dbReference type="Pfam" id="PF00359">
    <property type="entry name" value="PTS_EIIA_2"/>
    <property type="match status" value="1"/>
</dbReference>
<evidence type="ECO:0000313" key="16">
    <source>
        <dbReference type="EMBL" id="OJG33085.1"/>
    </source>
</evidence>
<organism evidence="16 17">
    <name type="scientific">Enterococcus devriesei</name>
    <dbReference type="NCBI Taxonomy" id="319970"/>
    <lineage>
        <taxon>Bacteria</taxon>
        <taxon>Bacillati</taxon>
        <taxon>Bacillota</taxon>
        <taxon>Bacilli</taxon>
        <taxon>Lactobacillales</taxon>
        <taxon>Enterococcaceae</taxon>
        <taxon>Enterococcus</taxon>
    </lineage>
</organism>
<dbReference type="InterPro" id="IPR036388">
    <property type="entry name" value="WH-like_DNA-bd_sf"/>
</dbReference>
<comment type="caution">
    <text evidence="16">The sequence shown here is derived from an EMBL/GenBank/DDBJ whole genome shotgun (WGS) entry which is preliminary data.</text>
</comment>
<evidence type="ECO:0000256" key="6">
    <source>
        <dbReference type="ARBA" id="ARBA00022683"/>
    </source>
</evidence>
<dbReference type="Gene3D" id="3.40.930.10">
    <property type="entry name" value="Mannitol-specific EII, Chain A"/>
    <property type="match status" value="1"/>
</dbReference>
<dbReference type="Proteomes" id="UP000183700">
    <property type="component" value="Unassembled WGS sequence"/>
</dbReference>
<evidence type="ECO:0000313" key="17">
    <source>
        <dbReference type="Proteomes" id="UP000183700"/>
    </source>
</evidence>
<feature type="domain" description="PTS EIIB type-2" evidence="14">
    <location>
        <begin position="408"/>
        <end position="499"/>
    </location>
</feature>
<keyword evidence="17" id="KW-1185">Reference proteome</keyword>
<protein>
    <recommendedName>
        <fullName evidence="10">Ascorbate-specific PTS system EIIA component</fullName>
    </recommendedName>
    <alternativeName>
        <fullName evidence="11">Ascorbate-specific phosphotransferase enzyme IIA component</fullName>
    </alternativeName>
</protein>
<accession>A0A1L8SMA0</accession>
<dbReference type="GO" id="GO:0006355">
    <property type="term" value="P:regulation of DNA-templated transcription"/>
    <property type="evidence" value="ECO:0007669"/>
    <property type="project" value="InterPro"/>
</dbReference>
<keyword evidence="6" id="KW-0598">Phosphotransferase system</keyword>
<reference evidence="16 17" key="1">
    <citation type="submission" date="2014-12" db="EMBL/GenBank/DDBJ databases">
        <title>Draft genome sequences of 29 type strains of Enterococci.</title>
        <authorList>
            <person name="Zhong Z."/>
            <person name="Sun Z."/>
            <person name="Liu W."/>
            <person name="Zhang W."/>
            <person name="Zhang H."/>
        </authorList>
    </citation>
    <scope>NUCLEOTIDE SEQUENCE [LARGE SCALE GENOMIC DNA]</scope>
    <source>
        <strain evidence="16 17">DSM 22802</strain>
    </source>
</reference>
<dbReference type="PROSITE" id="PS51372">
    <property type="entry name" value="PRD_2"/>
    <property type="match status" value="1"/>
</dbReference>
<evidence type="ECO:0000259" key="14">
    <source>
        <dbReference type="PROSITE" id="PS51099"/>
    </source>
</evidence>
<evidence type="ECO:0000256" key="1">
    <source>
        <dbReference type="ARBA" id="ARBA00004496"/>
    </source>
</evidence>
<evidence type="ECO:0000256" key="11">
    <source>
        <dbReference type="ARBA" id="ARBA00042072"/>
    </source>
</evidence>
<keyword evidence="3" id="KW-0963">Cytoplasm</keyword>
<dbReference type="PROSITE" id="PS51094">
    <property type="entry name" value="PTS_EIIA_TYPE_2"/>
    <property type="match status" value="1"/>
</dbReference>
<dbReference type="PANTHER" id="PTHR36203:SF1">
    <property type="entry name" value="ASCORBATE-SPECIFIC PTS SYSTEM EIIA COMPONENT"/>
    <property type="match status" value="1"/>
</dbReference>
<dbReference type="SUPFAM" id="SSF63520">
    <property type="entry name" value="PTS-regulatory domain, PRD"/>
    <property type="match status" value="1"/>
</dbReference>
<dbReference type="SUPFAM" id="SSF55804">
    <property type="entry name" value="Phoshotransferase/anion transport protein"/>
    <property type="match status" value="1"/>
</dbReference>
<keyword evidence="2" id="KW-0813">Transport</keyword>
<evidence type="ECO:0000259" key="15">
    <source>
        <dbReference type="PROSITE" id="PS51372"/>
    </source>
</evidence>
<dbReference type="InterPro" id="IPR007737">
    <property type="entry name" value="Mga_HTH"/>
</dbReference>
<dbReference type="Gene3D" id="3.40.50.2300">
    <property type="match status" value="1"/>
</dbReference>
<evidence type="ECO:0000256" key="7">
    <source>
        <dbReference type="ARBA" id="ARBA00022777"/>
    </source>
</evidence>
<dbReference type="InterPro" id="IPR036634">
    <property type="entry name" value="PRD_sf"/>
</dbReference>
<dbReference type="GO" id="GO:0005737">
    <property type="term" value="C:cytoplasm"/>
    <property type="evidence" value="ECO:0007669"/>
    <property type="project" value="UniProtKB-SubCell"/>
</dbReference>
<dbReference type="CDD" id="cd05568">
    <property type="entry name" value="PTS_IIB_bgl_like"/>
    <property type="match status" value="1"/>
</dbReference>
<evidence type="ECO:0000256" key="10">
    <source>
        <dbReference type="ARBA" id="ARBA00041175"/>
    </source>
</evidence>
<dbReference type="EMBL" id="JXKM01000024">
    <property type="protein sequence ID" value="OJG33085.1"/>
    <property type="molecule type" value="Genomic_DNA"/>
</dbReference>
<dbReference type="Gene3D" id="1.10.10.10">
    <property type="entry name" value="Winged helix-like DNA-binding domain superfamily/Winged helix DNA-binding domain"/>
    <property type="match status" value="1"/>
</dbReference>
<comment type="function">
    <text evidence="9">The phosphoenolpyruvate-dependent sugar phosphotransferase system (sugar PTS), a major carbohydrate active transport system, catalyzes the phosphorylation of incoming sugar substrates concomitantly with their translocation across the cell membrane. The enzyme II UlaABC PTS system is involved in ascorbate transport.</text>
</comment>
<evidence type="ECO:0000256" key="2">
    <source>
        <dbReference type="ARBA" id="ARBA00022448"/>
    </source>
</evidence>
<dbReference type="InterPro" id="IPR016152">
    <property type="entry name" value="PTrfase/Anion_transptr"/>
</dbReference>
<dbReference type="InterPro" id="IPR002178">
    <property type="entry name" value="PTS_EIIA_type-2_dom"/>
</dbReference>
<gene>
    <name evidence="16" type="ORF">RV00_GL001537</name>
</gene>
<evidence type="ECO:0000256" key="4">
    <source>
        <dbReference type="ARBA" id="ARBA00022553"/>
    </source>
</evidence>
<dbReference type="Pfam" id="PF05043">
    <property type="entry name" value="Mga"/>
    <property type="match status" value="1"/>
</dbReference>
<dbReference type="InterPro" id="IPR013011">
    <property type="entry name" value="PTS_EIIB_2"/>
</dbReference>
<dbReference type="CDD" id="cd00211">
    <property type="entry name" value="PTS_IIA_fru"/>
    <property type="match status" value="1"/>
</dbReference>
<dbReference type="InterPro" id="IPR051351">
    <property type="entry name" value="Ascorbate-PTS_EIIA_comp"/>
</dbReference>